<name>A0ABP1FFA7_9CHLO</name>
<dbReference type="Proteomes" id="UP001497392">
    <property type="component" value="Unassembled WGS sequence"/>
</dbReference>
<keyword evidence="2" id="KW-1185">Reference proteome</keyword>
<reference evidence="1 2" key="1">
    <citation type="submission" date="2024-06" db="EMBL/GenBank/DDBJ databases">
        <authorList>
            <person name="Kraege A."/>
            <person name="Thomma B."/>
        </authorList>
    </citation>
    <scope>NUCLEOTIDE SEQUENCE [LARGE SCALE GENOMIC DNA]</scope>
</reference>
<evidence type="ECO:0000313" key="1">
    <source>
        <dbReference type="EMBL" id="CAL5218573.1"/>
    </source>
</evidence>
<sequence length="219" mass="25034">MILAPRWLRFLERVVLPVVIELMTPAPGWWQKIERALLQRVQQQMAPAYRWWQDVEQALRQPSTACLLLFLAGYVCAWQVKRHGLRLRLKSALIMALELVRGGTPKYSLSRERFEQVTKAILQLPMEEHVTREELQFCTLQELKEKLLQQGMSEEGLERGEALDRILGLDVGNSSCSVCQDMPGGLRIRRGAQAPALWAQLSHRVHRSLVPFMSGVLAA</sequence>
<protein>
    <submittedName>
        <fullName evidence="1">G267 protein</fullName>
    </submittedName>
</protein>
<organism evidence="1 2">
    <name type="scientific">Coccomyxa viridis</name>
    <dbReference type="NCBI Taxonomy" id="1274662"/>
    <lineage>
        <taxon>Eukaryota</taxon>
        <taxon>Viridiplantae</taxon>
        <taxon>Chlorophyta</taxon>
        <taxon>core chlorophytes</taxon>
        <taxon>Trebouxiophyceae</taxon>
        <taxon>Trebouxiophyceae incertae sedis</taxon>
        <taxon>Coccomyxaceae</taxon>
        <taxon>Coccomyxa</taxon>
    </lineage>
</organism>
<proteinExistence type="predicted"/>
<accession>A0ABP1FFA7</accession>
<comment type="caution">
    <text evidence="1">The sequence shown here is derived from an EMBL/GenBank/DDBJ whole genome shotgun (WGS) entry which is preliminary data.</text>
</comment>
<dbReference type="EMBL" id="CAXHTA020000001">
    <property type="protein sequence ID" value="CAL5218573.1"/>
    <property type="molecule type" value="Genomic_DNA"/>
</dbReference>
<evidence type="ECO:0000313" key="2">
    <source>
        <dbReference type="Proteomes" id="UP001497392"/>
    </source>
</evidence>
<gene>
    <name evidence="1" type="primary">g267</name>
    <name evidence="1" type="ORF">VP750_LOCUS232</name>
</gene>